<keyword evidence="2" id="KW-1185">Reference proteome</keyword>
<dbReference type="RefSeq" id="WP_350720793.1">
    <property type="nucleotide sequence ID" value="NZ_JBEPCO010000021.1"/>
</dbReference>
<comment type="caution">
    <text evidence="1">The sequence shown here is derived from an EMBL/GenBank/DDBJ whole genome shotgun (WGS) entry which is preliminary data.</text>
</comment>
<sequence length="144" mass="15053">MLKRVPSSAMPGDVDGMPWDDLPAWVAGVQASRPPADLTAYEARLPVQCELLGLPVGSIEDGWWSPSAATCSLRGCEGDRDDEVAVTVRPSSIQGVHTGGQVPDHKDVTACMQPANSRCLNTNLSNTSGGLLAQAMAPRAELGA</sequence>
<gene>
    <name evidence="1" type="ORF">ABT322_24255</name>
</gene>
<accession>A0ABV1VJW8</accession>
<proteinExistence type="predicted"/>
<organism evidence="1 2">
    <name type="scientific">Streptomyces flaveolus</name>
    <dbReference type="NCBI Taxonomy" id="67297"/>
    <lineage>
        <taxon>Bacteria</taxon>
        <taxon>Bacillati</taxon>
        <taxon>Actinomycetota</taxon>
        <taxon>Actinomycetes</taxon>
        <taxon>Kitasatosporales</taxon>
        <taxon>Streptomycetaceae</taxon>
        <taxon>Streptomyces</taxon>
    </lineage>
</organism>
<evidence type="ECO:0000313" key="1">
    <source>
        <dbReference type="EMBL" id="MER6906793.1"/>
    </source>
</evidence>
<dbReference type="Proteomes" id="UP001490330">
    <property type="component" value="Unassembled WGS sequence"/>
</dbReference>
<protein>
    <submittedName>
        <fullName evidence="1">Uncharacterized protein</fullName>
    </submittedName>
</protein>
<evidence type="ECO:0000313" key="2">
    <source>
        <dbReference type="Proteomes" id="UP001490330"/>
    </source>
</evidence>
<dbReference type="EMBL" id="JBEPCV010000025">
    <property type="protein sequence ID" value="MER6906793.1"/>
    <property type="molecule type" value="Genomic_DNA"/>
</dbReference>
<name>A0ABV1VJW8_9ACTN</name>
<reference evidence="1 2" key="1">
    <citation type="submission" date="2024-06" db="EMBL/GenBank/DDBJ databases">
        <title>The Natural Products Discovery Center: Release of the First 8490 Sequenced Strains for Exploring Actinobacteria Biosynthetic Diversity.</title>
        <authorList>
            <person name="Kalkreuter E."/>
            <person name="Kautsar S.A."/>
            <person name="Yang D."/>
            <person name="Bader C.D."/>
            <person name="Teijaro C.N."/>
            <person name="Fluegel L."/>
            <person name="Davis C.M."/>
            <person name="Simpson J.R."/>
            <person name="Lauterbach L."/>
            <person name="Steele A.D."/>
            <person name="Gui C."/>
            <person name="Meng S."/>
            <person name="Li G."/>
            <person name="Viehrig K."/>
            <person name="Ye F."/>
            <person name="Su P."/>
            <person name="Kiefer A.F."/>
            <person name="Nichols A."/>
            <person name="Cepeda A.J."/>
            <person name="Yan W."/>
            <person name="Fan B."/>
            <person name="Jiang Y."/>
            <person name="Adhikari A."/>
            <person name="Zheng C.-J."/>
            <person name="Schuster L."/>
            <person name="Cowan T.M."/>
            <person name="Smanski M.J."/>
            <person name="Chevrette M.G."/>
            <person name="De Carvalho L.P.S."/>
            <person name="Shen B."/>
        </authorList>
    </citation>
    <scope>NUCLEOTIDE SEQUENCE [LARGE SCALE GENOMIC DNA]</scope>
    <source>
        <strain evidence="1 2">NPDC000632</strain>
    </source>
</reference>